<reference evidence="1" key="1">
    <citation type="submission" date="2017-03" db="EMBL/GenBank/DDBJ databases">
        <title>The mitochondrial genome of the carnivorous plant Utricularia reniformis (Lentibulariaceae): structure, comparative analysis and evolutionary landmarks.</title>
        <authorList>
            <person name="Silva S.R."/>
            <person name="Alvarenga D.O."/>
            <person name="Michael T.P."/>
            <person name="Miranda V.F.O."/>
            <person name="Varani A.M."/>
        </authorList>
    </citation>
    <scope>NUCLEOTIDE SEQUENCE</scope>
</reference>
<accession>A0A1Y0B1U8</accession>
<geneLocation type="mitochondrion" evidence="1"/>
<evidence type="ECO:0000313" key="1">
    <source>
        <dbReference type="EMBL" id="ART31422.1"/>
    </source>
</evidence>
<name>A0A1Y0B1U8_9LAMI</name>
<sequence>MAYFSFPQRVVLALWKTDLAVWALSNQKRNVESLEGEHFLISLAGWLNSLNSNSRANKGTTRRRESSRDDSYITSIVLYPLTYRTSLLKSPNCLSRGSYLVQQQL</sequence>
<dbReference type="AlphaFoldDB" id="A0A1Y0B1U8"/>
<proteinExistence type="predicted"/>
<protein>
    <submittedName>
        <fullName evidence="1">Uncharacterized protein</fullName>
    </submittedName>
</protein>
<keyword evidence="1" id="KW-0496">Mitochondrion</keyword>
<gene>
    <name evidence="1" type="ORF">AEK19_MT1208</name>
</gene>
<organism evidence="1">
    <name type="scientific">Utricularia reniformis</name>
    <dbReference type="NCBI Taxonomy" id="192314"/>
    <lineage>
        <taxon>Eukaryota</taxon>
        <taxon>Viridiplantae</taxon>
        <taxon>Streptophyta</taxon>
        <taxon>Embryophyta</taxon>
        <taxon>Tracheophyta</taxon>
        <taxon>Spermatophyta</taxon>
        <taxon>Magnoliopsida</taxon>
        <taxon>eudicotyledons</taxon>
        <taxon>Gunneridae</taxon>
        <taxon>Pentapetalae</taxon>
        <taxon>asterids</taxon>
        <taxon>lamiids</taxon>
        <taxon>Lamiales</taxon>
        <taxon>Lentibulariaceae</taxon>
        <taxon>Utricularia</taxon>
    </lineage>
</organism>
<dbReference type="EMBL" id="KY774314">
    <property type="protein sequence ID" value="ART31422.1"/>
    <property type="molecule type" value="Genomic_DNA"/>
</dbReference>